<protein>
    <submittedName>
        <fullName evidence="3">Uncharacterized protein</fullName>
    </submittedName>
</protein>
<dbReference type="Proteomes" id="UP000887566">
    <property type="component" value="Unplaced"/>
</dbReference>
<evidence type="ECO:0000256" key="1">
    <source>
        <dbReference type="SAM" id="MobiDB-lite"/>
    </source>
</evidence>
<feature type="region of interest" description="Disordered" evidence="1">
    <location>
        <begin position="1"/>
        <end position="31"/>
    </location>
</feature>
<proteinExistence type="predicted"/>
<feature type="compositionally biased region" description="Basic and acidic residues" evidence="1">
    <location>
        <begin position="98"/>
        <end position="112"/>
    </location>
</feature>
<keyword evidence="2" id="KW-1185">Reference proteome</keyword>
<accession>A0A914WWE6</accession>
<dbReference type="WBParaSite" id="PSAMB.scaffold54size92479.g1326.t1">
    <property type="protein sequence ID" value="PSAMB.scaffold54size92479.g1326.t1"/>
    <property type="gene ID" value="PSAMB.scaffold54size92479.g1326"/>
</dbReference>
<evidence type="ECO:0000313" key="3">
    <source>
        <dbReference type="WBParaSite" id="PSAMB.scaffold54size92479.g1326.t1"/>
    </source>
</evidence>
<reference evidence="3" key="1">
    <citation type="submission" date="2022-11" db="UniProtKB">
        <authorList>
            <consortium name="WormBaseParasite"/>
        </authorList>
    </citation>
    <scope>IDENTIFICATION</scope>
</reference>
<sequence length="112" mass="12992">MVGRRRPSRYGRMRRKNGSPYPSRRSKEKVVCRHGAAGRRVGQFANWGEFRPGAPKGPALRVPGLPPGCPFLRRRRRCPKRCPWPSDTLPYSKFRTRNTSDERQTTKDKEVQ</sequence>
<organism evidence="2 3">
    <name type="scientific">Plectus sambesii</name>
    <dbReference type="NCBI Taxonomy" id="2011161"/>
    <lineage>
        <taxon>Eukaryota</taxon>
        <taxon>Metazoa</taxon>
        <taxon>Ecdysozoa</taxon>
        <taxon>Nematoda</taxon>
        <taxon>Chromadorea</taxon>
        <taxon>Plectida</taxon>
        <taxon>Plectina</taxon>
        <taxon>Plectoidea</taxon>
        <taxon>Plectidae</taxon>
        <taxon>Plectus</taxon>
    </lineage>
</organism>
<evidence type="ECO:0000313" key="2">
    <source>
        <dbReference type="Proteomes" id="UP000887566"/>
    </source>
</evidence>
<name>A0A914WWE6_9BILA</name>
<dbReference type="AlphaFoldDB" id="A0A914WWE6"/>
<feature type="compositionally biased region" description="Basic residues" evidence="1">
    <location>
        <begin position="1"/>
        <end position="17"/>
    </location>
</feature>
<feature type="region of interest" description="Disordered" evidence="1">
    <location>
        <begin position="82"/>
        <end position="112"/>
    </location>
</feature>